<feature type="region of interest" description="Disordered" evidence="1">
    <location>
        <begin position="66"/>
        <end position="88"/>
    </location>
</feature>
<sequence>MLRIILASVCAVTLTSASVAFAKPSEEVSLFDQQIVGPTHSEAEVDLCEWSEMGGLRLPEIGKQTFCEPQSDVPTHSSDKDTHPTGGD</sequence>
<proteinExistence type="predicted"/>
<organism evidence="3 4">
    <name type="scientific">Candidatus Kaiserbacteria bacterium RIFCSPHIGHO2_01_FULL_56_24</name>
    <dbReference type="NCBI Taxonomy" id="1798487"/>
    <lineage>
        <taxon>Bacteria</taxon>
        <taxon>Candidatus Kaiseribacteriota</taxon>
    </lineage>
</organism>
<reference evidence="3 4" key="1">
    <citation type="journal article" date="2016" name="Nat. Commun.">
        <title>Thousands of microbial genomes shed light on interconnected biogeochemical processes in an aquifer system.</title>
        <authorList>
            <person name="Anantharaman K."/>
            <person name="Brown C.T."/>
            <person name="Hug L.A."/>
            <person name="Sharon I."/>
            <person name="Castelle C.J."/>
            <person name="Probst A.J."/>
            <person name="Thomas B.C."/>
            <person name="Singh A."/>
            <person name="Wilkins M.J."/>
            <person name="Karaoz U."/>
            <person name="Brodie E.L."/>
            <person name="Williams K.H."/>
            <person name="Hubbard S.S."/>
            <person name="Banfield J.F."/>
        </authorList>
    </citation>
    <scope>NUCLEOTIDE SEQUENCE [LARGE SCALE GENOMIC DNA]</scope>
</reference>
<feature type="signal peptide" evidence="2">
    <location>
        <begin position="1"/>
        <end position="22"/>
    </location>
</feature>
<comment type="caution">
    <text evidence="3">The sequence shown here is derived from an EMBL/GenBank/DDBJ whole genome shotgun (WGS) entry which is preliminary data.</text>
</comment>
<accession>A0A1F6DEI9</accession>
<name>A0A1F6DEI9_9BACT</name>
<evidence type="ECO:0000313" key="3">
    <source>
        <dbReference type="EMBL" id="OGG59848.1"/>
    </source>
</evidence>
<feature type="chain" id="PRO_5009523869" evidence="2">
    <location>
        <begin position="23"/>
        <end position="88"/>
    </location>
</feature>
<dbReference type="EMBL" id="MFLA01000016">
    <property type="protein sequence ID" value="OGG59848.1"/>
    <property type="molecule type" value="Genomic_DNA"/>
</dbReference>
<evidence type="ECO:0000313" key="4">
    <source>
        <dbReference type="Proteomes" id="UP000176377"/>
    </source>
</evidence>
<feature type="compositionally biased region" description="Basic and acidic residues" evidence="1">
    <location>
        <begin position="77"/>
        <end position="88"/>
    </location>
</feature>
<evidence type="ECO:0000256" key="2">
    <source>
        <dbReference type="SAM" id="SignalP"/>
    </source>
</evidence>
<protein>
    <submittedName>
        <fullName evidence="3">Uncharacterized protein</fullName>
    </submittedName>
</protein>
<dbReference type="AlphaFoldDB" id="A0A1F6DEI9"/>
<dbReference type="Proteomes" id="UP000176377">
    <property type="component" value="Unassembled WGS sequence"/>
</dbReference>
<gene>
    <name evidence="3" type="ORF">A2765_04660</name>
</gene>
<keyword evidence="2" id="KW-0732">Signal</keyword>
<evidence type="ECO:0000256" key="1">
    <source>
        <dbReference type="SAM" id="MobiDB-lite"/>
    </source>
</evidence>